<dbReference type="GO" id="GO:0005886">
    <property type="term" value="C:plasma membrane"/>
    <property type="evidence" value="ECO:0007669"/>
    <property type="project" value="UniProtKB-SubCell"/>
</dbReference>
<keyword evidence="9 15" id="KW-0067">ATP-binding</keyword>
<evidence type="ECO:0000256" key="7">
    <source>
        <dbReference type="ARBA" id="ARBA00022723"/>
    </source>
</evidence>
<feature type="transmembrane region" description="Helical" evidence="15">
    <location>
        <begin position="388"/>
        <end position="412"/>
    </location>
</feature>
<dbReference type="InterPro" id="IPR001757">
    <property type="entry name" value="P_typ_ATPase"/>
</dbReference>
<dbReference type="InterPro" id="IPR059000">
    <property type="entry name" value="ATPase_P-type_domA"/>
</dbReference>
<evidence type="ECO:0000256" key="13">
    <source>
        <dbReference type="ARBA" id="ARBA00023065"/>
    </source>
</evidence>
<dbReference type="RefSeq" id="WP_203241523.1">
    <property type="nucleotide sequence ID" value="NZ_JAFBRH010000001.1"/>
</dbReference>
<dbReference type="GO" id="GO:0055070">
    <property type="term" value="P:copper ion homeostasis"/>
    <property type="evidence" value="ECO:0007669"/>
    <property type="project" value="TreeGrafter"/>
</dbReference>
<evidence type="ECO:0000259" key="16">
    <source>
        <dbReference type="PROSITE" id="PS50846"/>
    </source>
</evidence>
<dbReference type="GO" id="GO:0043682">
    <property type="term" value="F:P-type divalent copper transporter activity"/>
    <property type="evidence" value="ECO:0007669"/>
    <property type="project" value="TreeGrafter"/>
</dbReference>
<dbReference type="PROSITE" id="PS50846">
    <property type="entry name" value="HMA_2"/>
    <property type="match status" value="1"/>
</dbReference>
<dbReference type="InterPro" id="IPR017969">
    <property type="entry name" value="Heavy-metal-associated_CS"/>
</dbReference>
<dbReference type="Pfam" id="PF00702">
    <property type="entry name" value="Hydrolase"/>
    <property type="match status" value="1"/>
</dbReference>
<keyword evidence="13" id="KW-0406">Ion transport</keyword>
<evidence type="ECO:0000256" key="14">
    <source>
        <dbReference type="ARBA" id="ARBA00023136"/>
    </source>
</evidence>
<dbReference type="SUPFAM" id="SSF55008">
    <property type="entry name" value="HMA, heavy metal-associated domain"/>
    <property type="match status" value="1"/>
</dbReference>
<evidence type="ECO:0000256" key="15">
    <source>
        <dbReference type="RuleBase" id="RU362081"/>
    </source>
</evidence>
<dbReference type="Gene3D" id="3.30.70.100">
    <property type="match status" value="1"/>
</dbReference>
<evidence type="ECO:0000256" key="2">
    <source>
        <dbReference type="ARBA" id="ARBA00006024"/>
    </source>
</evidence>
<feature type="transmembrane region" description="Helical" evidence="15">
    <location>
        <begin position="208"/>
        <end position="226"/>
    </location>
</feature>
<dbReference type="NCBIfam" id="TIGR01512">
    <property type="entry name" value="ATPase-IB2_Cd"/>
    <property type="match status" value="1"/>
</dbReference>
<dbReference type="GO" id="GO:0016887">
    <property type="term" value="F:ATP hydrolysis activity"/>
    <property type="evidence" value="ECO:0007669"/>
    <property type="project" value="InterPro"/>
</dbReference>
<name>A0AAE2VWL7_9RHOB</name>
<evidence type="ECO:0000256" key="8">
    <source>
        <dbReference type="ARBA" id="ARBA00022741"/>
    </source>
</evidence>
<dbReference type="PANTHER" id="PTHR43520">
    <property type="entry name" value="ATP7, ISOFORM B"/>
    <property type="match status" value="1"/>
</dbReference>
<comment type="caution">
    <text evidence="17">The sequence shown here is derived from an EMBL/GenBank/DDBJ whole genome shotgun (WGS) entry which is preliminary data.</text>
</comment>
<feature type="transmembrane region" description="Helical" evidence="15">
    <location>
        <begin position="180"/>
        <end position="202"/>
    </location>
</feature>
<comment type="subcellular location">
    <subcellularLocation>
        <location evidence="1">Cell membrane</location>
        <topology evidence="1">Multi-pass membrane protein</topology>
    </subcellularLocation>
</comment>
<protein>
    <submittedName>
        <fullName evidence="17">Cadmium-translocating P-type ATPase</fullName>
    </submittedName>
</protein>
<accession>A0AAE2VWL7</accession>
<dbReference type="Pfam" id="PF00403">
    <property type="entry name" value="HMA"/>
    <property type="match status" value="1"/>
</dbReference>
<dbReference type="InterPro" id="IPR023298">
    <property type="entry name" value="ATPase_P-typ_TM_dom_sf"/>
</dbReference>
<evidence type="ECO:0000256" key="11">
    <source>
        <dbReference type="ARBA" id="ARBA00022967"/>
    </source>
</evidence>
<keyword evidence="8 15" id="KW-0547">Nucleotide-binding</keyword>
<proteinExistence type="inferred from homology"/>
<keyword evidence="10" id="KW-0460">Magnesium</keyword>
<evidence type="ECO:0000256" key="4">
    <source>
        <dbReference type="ARBA" id="ARBA00022475"/>
    </source>
</evidence>
<evidence type="ECO:0000313" key="18">
    <source>
        <dbReference type="Proteomes" id="UP000732193"/>
    </source>
</evidence>
<evidence type="ECO:0000256" key="1">
    <source>
        <dbReference type="ARBA" id="ARBA00004651"/>
    </source>
</evidence>
<dbReference type="Pfam" id="PF00122">
    <property type="entry name" value="E1-E2_ATPase"/>
    <property type="match status" value="1"/>
</dbReference>
<dbReference type="PROSITE" id="PS00154">
    <property type="entry name" value="ATPASE_E1_E2"/>
    <property type="match status" value="1"/>
</dbReference>
<reference evidence="17 18" key="1">
    <citation type="submission" date="2021-01" db="EMBL/GenBank/DDBJ databases">
        <title>Diatom-associated Roseobacters Show Island Model of Population Structure.</title>
        <authorList>
            <person name="Qu L."/>
            <person name="Feng X."/>
            <person name="Chen Y."/>
            <person name="Li L."/>
            <person name="Wang X."/>
            <person name="Hu Z."/>
            <person name="Wang H."/>
            <person name="Luo H."/>
        </authorList>
    </citation>
    <scope>NUCLEOTIDE SEQUENCE [LARGE SCALE GENOMIC DNA]</scope>
    <source>
        <strain evidence="17 18">TR60-84</strain>
    </source>
</reference>
<gene>
    <name evidence="17" type="primary">cadA</name>
    <name evidence="17" type="ORF">JQV55_05695</name>
</gene>
<keyword evidence="7 15" id="KW-0479">Metal-binding</keyword>
<feature type="transmembrane region" description="Helical" evidence="15">
    <location>
        <begin position="148"/>
        <end position="168"/>
    </location>
</feature>
<dbReference type="SUPFAM" id="SSF81665">
    <property type="entry name" value="Calcium ATPase, transmembrane domain M"/>
    <property type="match status" value="1"/>
</dbReference>
<evidence type="ECO:0000256" key="10">
    <source>
        <dbReference type="ARBA" id="ARBA00022842"/>
    </source>
</evidence>
<keyword evidence="4 15" id="KW-1003">Cell membrane</keyword>
<dbReference type="SUPFAM" id="SSF81653">
    <property type="entry name" value="Calcium ATPase, transduction domain A"/>
    <property type="match status" value="1"/>
</dbReference>
<dbReference type="CDD" id="cd00371">
    <property type="entry name" value="HMA"/>
    <property type="match status" value="1"/>
</dbReference>
<dbReference type="GO" id="GO:0005524">
    <property type="term" value="F:ATP binding"/>
    <property type="evidence" value="ECO:0007669"/>
    <property type="project" value="UniProtKB-UniRule"/>
</dbReference>
<dbReference type="Gene3D" id="3.40.50.1000">
    <property type="entry name" value="HAD superfamily/HAD-like"/>
    <property type="match status" value="1"/>
</dbReference>
<keyword evidence="12 15" id="KW-1133">Transmembrane helix</keyword>
<dbReference type="PRINTS" id="PR00119">
    <property type="entry name" value="CATATPASE"/>
</dbReference>
<dbReference type="PANTHER" id="PTHR43520:SF5">
    <property type="entry name" value="CATION-TRANSPORTING P-TYPE ATPASE-RELATED"/>
    <property type="match status" value="1"/>
</dbReference>
<organism evidence="17 18">
    <name type="scientific">Sulfitobacter geojensis</name>
    <dbReference type="NCBI Taxonomy" id="1342299"/>
    <lineage>
        <taxon>Bacteria</taxon>
        <taxon>Pseudomonadati</taxon>
        <taxon>Pseudomonadota</taxon>
        <taxon>Alphaproteobacteria</taxon>
        <taxon>Rhodobacterales</taxon>
        <taxon>Roseobacteraceae</taxon>
        <taxon>Sulfitobacter</taxon>
    </lineage>
</organism>
<dbReference type="InterPro" id="IPR036163">
    <property type="entry name" value="HMA_dom_sf"/>
</dbReference>
<keyword evidence="6 15" id="KW-0812">Transmembrane</keyword>
<dbReference type="InterPro" id="IPR036412">
    <property type="entry name" value="HAD-like_sf"/>
</dbReference>
<dbReference type="PROSITE" id="PS01047">
    <property type="entry name" value="HMA_1"/>
    <property type="match status" value="1"/>
</dbReference>
<evidence type="ECO:0000313" key="17">
    <source>
        <dbReference type="EMBL" id="MBM1713050.1"/>
    </source>
</evidence>
<dbReference type="AlphaFoldDB" id="A0AAE2VWL7"/>
<comment type="similarity">
    <text evidence="2 15">Belongs to the cation transport ATPase (P-type) (TC 3.A.3) family. Type IB subfamily.</text>
</comment>
<dbReference type="EMBL" id="JAFBRM010000001">
    <property type="protein sequence ID" value="MBM1713050.1"/>
    <property type="molecule type" value="Genomic_DNA"/>
</dbReference>
<dbReference type="NCBIfam" id="TIGR01525">
    <property type="entry name" value="ATPase-IB_hvy"/>
    <property type="match status" value="1"/>
</dbReference>
<evidence type="ECO:0000256" key="12">
    <source>
        <dbReference type="ARBA" id="ARBA00022989"/>
    </source>
</evidence>
<dbReference type="Gene3D" id="3.40.1110.10">
    <property type="entry name" value="Calcium-transporting ATPase, cytoplasmic domain N"/>
    <property type="match status" value="1"/>
</dbReference>
<keyword evidence="5" id="KW-0597">Phosphoprotein</keyword>
<evidence type="ECO:0000256" key="9">
    <source>
        <dbReference type="ARBA" id="ARBA00022840"/>
    </source>
</evidence>
<feature type="domain" description="HMA" evidence="16">
    <location>
        <begin position="32"/>
        <end position="97"/>
    </location>
</feature>
<evidence type="ECO:0000256" key="5">
    <source>
        <dbReference type="ARBA" id="ARBA00022553"/>
    </source>
</evidence>
<dbReference type="NCBIfam" id="TIGR01494">
    <property type="entry name" value="ATPase_P-type"/>
    <property type="match status" value="2"/>
</dbReference>
<dbReference type="Gene3D" id="2.70.150.10">
    <property type="entry name" value="Calcium-transporting ATPase, cytoplasmic transduction domain A"/>
    <property type="match status" value="1"/>
</dbReference>
<evidence type="ECO:0000256" key="6">
    <source>
        <dbReference type="ARBA" id="ARBA00022692"/>
    </source>
</evidence>
<dbReference type="GO" id="GO:0005507">
    <property type="term" value="F:copper ion binding"/>
    <property type="evidence" value="ECO:0007669"/>
    <property type="project" value="TreeGrafter"/>
</dbReference>
<evidence type="ECO:0000256" key="3">
    <source>
        <dbReference type="ARBA" id="ARBA00022448"/>
    </source>
</evidence>
<feature type="transmembrane region" description="Helical" evidence="15">
    <location>
        <begin position="115"/>
        <end position="136"/>
    </location>
</feature>
<feature type="transmembrane region" description="Helical" evidence="15">
    <location>
        <begin position="679"/>
        <end position="699"/>
    </location>
</feature>
<keyword evidence="3" id="KW-0813">Transport</keyword>
<dbReference type="InterPro" id="IPR027256">
    <property type="entry name" value="P-typ_ATPase_IB"/>
</dbReference>
<feature type="transmembrane region" description="Helical" evidence="15">
    <location>
        <begin position="705"/>
        <end position="723"/>
    </location>
</feature>
<keyword evidence="18" id="KW-1185">Reference proteome</keyword>
<feature type="transmembrane region" description="Helical" evidence="15">
    <location>
        <begin position="363"/>
        <end position="382"/>
    </location>
</feature>
<dbReference type="InterPro" id="IPR023214">
    <property type="entry name" value="HAD_sf"/>
</dbReference>
<dbReference type="InterPro" id="IPR008250">
    <property type="entry name" value="ATPase_P-typ_transduc_dom_A_sf"/>
</dbReference>
<dbReference type="InterPro" id="IPR006121">
    <property type="entry name" value="HMA_dom"/>
</dbReference>
<dbReference type="SUPFAM" id="SSF56784">
    <property type="entry name" value="HAD-like"/>
    <property type="match status" value="1"/>
</dbReference>
<dbReference type="NCBIfam" id="TIGR01511">
    <property type="entry name" value="ATPase-IB1_Cu"/>
    <property type="match status" value="1"/>
</dbReference>
<keyword evidence="11" id="KW-1278">Translocase</keyword>
<dbReference type="InterPro" id="IPR018303">
    <property type="entry name" value="ATPase_P-typ_P_site"/>
</dbReference>
<dbReference type="Proteomes" id="UP000732193">
    <property type="component" value="Unassembled WGS sequence"/>
</dbReference>
<dbReference type="InterPro" id="IPR023299">
    <property type="entry name" value="ATPase_P-typ_cyto_dom_N"/>
</dbReference>
<sequence length="731" mass="75762">MSLAENPGFAACPGCVALPAALGATSSDRAGETLHLSLPAIHCAGCIATVERGLMARDDVYAARVNLNRKQVEITHSPLTPPEALIELLTDLGIEARLLDRDALGDTRDVQGRALLLRIAIAGFAMMNVMLMSVAIWSGAGDATRTLFHWLSAAISLPAVLFAAQPFFRNAWTALRVGRLNMDVPISLALILASGMSLFETAAGGHEAYFDAALSLTFFLLCGRYLDHRCRSTARSAARELAALEVPRVLRETPHGRETVKLSEAQIGDHIVVLPGARAPVDGTVIDGQSTLDRAILTGESLPVAATSGSAVNAGELNLSGPLVLRATAVGADTSLRRMVTMIDAAESARNRYTALADRAAQVYAPVVHLLSFAAFAGWFFATGDARFSLNIAIATLIITCPCALGLAVPAVSTAAAGKLFRAGLLVKNGTALERIAETDVVVFDKTGTLTEGQLEVAALETLDDTAKSVALALAQNSTHPVAQALAIGLDKAAITPAALTDIVEIAGKGLRANFGGQEVLLGSATFTQATPTEAPGAWLRIAQSAPVHLTLTASLRDGAVEVVETLQAKGTEIHLISGDTPAATQAVANALGITRFQGEQSPADKVAYLDALAAQGRKVLMVGDGLNDTGALASAYASVAPAAAADAARAASDVVLLGRSLSPLPDLIHTSRSAKRRILENFAIAAGYNAIVIPLAVAGFVTPLLAAIAMSSSSITVLLNAMRVTRGAKS</sequence>
<keyword evidence="14 15" id="KW-0472">Membrane</keyword>